<dbReference type="AlphaFoldDB" id="A0A418PVF8"/>
<evidence type="ECO:0000313" key="2">
    <source>
        <dbReference type="EMBL" id="RIW17489.1"/>
    </source>
</evidence>
<keyword evidence="3" id="KW-1185">Reference proteome</keyword>
<proteinExistence type="predicted"/>
<dbReference type="InterPro" id="IPR002734">
    <property type="entry name" value="RibDG_C"/>
</dbReference>
<dbReference type="GO" id="GO:0009231">
    <property type="term" value="P:riboflavin biosynthetic process"/>
    <property type="evidence" value="ECO:0007669"/>
    <property type="project" value="InterPro"/>
</dbReference>
<dbReference type="GO" id="GO:0008703">
    <property type="term" value="F:5-amino-6-(5-phosphoribosylamino)uracil reductase activity"/>
    <property type="evidence" value="ECO:0007669"/>
    <property type="project" value="InterPro"/>
</dbReference>
<reference evidence="2 3" key="1">
    <citation type="submission" date="2018-09" db="EMBL/GenBank/DDBJ databases">
        <authorList>
            <person name="Wang X."/>
            <person name="Du Z."/>
        </authorList>
    </citation>
    <scope>NUCLEOTIDE SEQUENCE [LARGE SCALE GENOMIC DNA]</scope>
    <source>
        <strain evidence="2 3">N3</strain>
    </source>
</reference>
<dbReference type="EMBL" id="QXML01000002">
    <property type="protein sequence ID" value="RIW17489.1"/>
    <property type="molecule type" value="Genomic_DNA"/>
</dbReference>
<protein>
    <submittedName>
        <fullName evidence="2">Dihydrofolate reductase</fullName>
    </submittedName>
</protein>
<dbReference type="SUPFAM" id="SSF53597">
    <property type="entry name" value="Dihydrofolate reductase-like"/>
    <property type="match status" value="1"/>
</dbReference>
<dbReference type="Gene3D" id="3.40.430.10">
    <property type="entry name" value="Dihydrofolate Reductase, subunit A"/>
    <property type="match status" value="1"/>
</dbReference>
<comment type="caution">
    <text evidence="2">The sequence shown here is derived from an EMBL/GenBank/DDBJ whole genome shotgun (WGS) entry which is preliminary data.</text>
</comment>
<accession>A0A418PVF8</accession>
<dbReference type="Pfam" id="PF01872">
    <property type="entry name" value="RibD_C"/>
    <property type="match status" value="1"/>
</dbReference>
<evidence type="ECO:0000259" key="1">
    <source>
        <dbReference type="Pfam" id="PF01872"/>
    </source>
</evidence>
<dbReference type="Proteomes" id="UP000283522">
    <property type="component" value="Unassembled WGS sequence"/>
</dbReference>
<evidence type="ECO:0000313" key="3">
    <source>
        <dbReference type="Proteomes" id="UP000283522"/>
    </source>
</evidence>
<dbReference type="InterPro" id="IPR024072">
    <property type="entry name" value="DHFR-like_dom_sf"/>
</dbReference>
<gene>
    <name evidence="2" type="ORF">D0X99_07135</name>
</gene>
<feature type="domain" description="Bacterial bifunctional deaminase-reductase C-terminal" evidence="1">
    <location>
        <begin position="2"/>
        <end position="169"/>
    </location>
</feature>
<name>A0A418PVF8_9BACT</name>
<dbReference type="RefSeq" id="WP_119476926.1">
    <property type="nucleotide sequence ID" value="NZ_QXML01000002.1"/>
</dbReference>
<organism evidence="2 3">
    <name type="scientific">Algoriphagus lacus</name>
    <dbReference type="NCBI Taxonomy" id="2056311"/>
    <lineage>
        <taxon>Bacteria</taxon>
        <taxon>Pseudomonadati</taxon>
        <taxon>Bacteroidota</taxon>
        <taxon>Cytophagia</taxon>
        <taxon>Cytophagales</taxon>
        <taxon>Cyclobacteriaceae</taxon>
        <taxon>Algoriphagus</taxon>
    </lineage>
</organism>
<dbReference type="OrthoDB" id="195113at2"/>
<dbReference type="InterPro" id="IPR050765">
    <property type="entry name" value="Riboflavin_Biosynth_HTPR"/>
</dbReference>
<dbReference type="PANTHER" id="PTHR38011:SF11">
    <property type="entry name" value="2,5-DIAMINO-6-RIBOSYLAMINO-4(3H)-PYRIMIDINONE 5'-PHOSPHATE REDUCTASE"/>
    <property type="match status" value="1"/>
</dbReference>
<dbReference type="PANTHER" id="PTHR38011">
    <property type="entry name" value="DIHYDROFOLATE REDUCTASE FAMILY PROTEIN (AFU_ORTHOLOGUE AFUA_8G06820)"/>
    <property type="match status" value="1"/>
</dbReference>
<sequence length="179" mass="20066">MRKIVYYVASSIDGFISGLNEDISGFVSGGNGVDKYLADLAHFDTVIMGRSTYEFGYKYGLQPGKPAYPHMKHYIFSNSLTLENPDPRVQVKKLDLNEITKLQMDEGTDIYLCGGGQFAGWLLDHQKIDLLKLKLNPLILGEGVKLFGNSTSKYRLDLLDSSTYENGLQIMTFSVIYTE</sequence>